<dbReference type="HOGENOM" id="CLU_2715862_0_0_7"/>
<reference evidence="1" key="1">
    <citation type="submission" date="2011-11" db="EMBL/GenBank/DDBJ databases">
        <title>Improved High-Quality Draft sequence of Desulfovibrio sp. U5L.</title>
        <authorList>
            <consortium name="US DOE Joint Genome Institute"/>
            <person name="Lucas S."/>
            <person name="Han J."/>
            <person name="Lapidus A."/>
            <person name="Cheng J.-F."/>
            <person name="Goodwin L."/>
            <person name="Pitluck S."/>
            <person name="Peters L."/>
            <person name="Ovchinnikova G."/>
            <person name="Held B."/>
            <person name="Detter J.C."/>
            <person name="Han C."/>
            <person name="Tapia R."/>
            <person name="Land M."/>
            <person name="Hauser L."/>
            <person name="Kyrpides N."/>
            <person name="Ivanova N."/>
            <person name="Pagani I."/>
            <person name="Gabster J."/>
            <person name="Walker C."/>
            <person name="Stolyar S."/>
            <person name="Stahl D."/>
            <person name="Arkin A."/>
            <person name="Dehal P."/>
            <person name="Hazen T."/>
            <person name="Woyke T."/>
        </authorList>
    </citation>
    <scope>NUCLEOTIDE SEQUENCE [LARGE SCALE GENOMIC DNA]</scope>
    <source>
        <strain evidence="1">U5L</strain>
    </source>
</reference>
<accession>I2PWC5</accession>
<evidence type="ECO:0000313" key="1">
    <source>
        <dbReference type="EMBL" id="EIG51831.1"/>
    </source>
</evidence>
<gene>
    <name evidence="1" type="ORF">DesU5LDRAFT_0114</name>
</gene>
<organism evidence="1">
    <name type="scientific">Desulfovibrio sp. U5L</name>
    <dbReference type="NCBI Taxonomy" id="596152"/>
    <lineage>
        <taxon>Bacteria</taxon>
        <taxon>Pseudomonadati</taxon>
        <taxon>Thermodesulfobacteriota</taxon>
        <taxon>Desulfovibrionia</taxon>
        <taxon>Desulfovibrionales</taxon>
        <taxon>Desulfovibrionaceae</taxon>
        <taxon>Desulfovibrio</taxon>
    </lineage>
</organism>
<proteinExistence type="predicted"/>
<dbReference type="eggNOG" id="ENOG5032AX4">
    <property type="taxonomic scope" value="Bacteria"/>
</dbReference>
<dbReference type="EMBL" id="JH600068">
    <property type="protein sequence ID" value="EIG51831.1"/>
    <property type="molecule type" value="Genomic_DNA"/>
</dbReference>
<sequence length="72" mass="8134">MEQDKNVAYYLEMIANAPSYQDLVFFRNRTFEAIEATLAAEDVEAVKRAWTERAKDENVPVVPPGQKKTTGA</sequence>
<dbReference type="OrthoDB" id="5459259at2"/>
<name>I2PWC5_9BACT</name>
<dbReference type="AlphaFoldDB" id="I2PWC5"/>
<protein>
    <submittedName>
        <fullName evidence="1">Uncharacterized protein</fullName>
    </submittedName>
</protein>